<sequence>MLCTAGCELPKRIATRGMMFNDDFYPLSLWKDDDMPTTQLNLALSESRVLAGEYLNAKVLVNSADTIVVQSFMVEVKGIGRTGWVNIHTDKIFETERVYLDTRIPILQRGECIEMGKTQYPIQVKIPEECLSSYESQFGTIRYQMKIDLIATTEQASCSEIFPIVVLSRSFFDDIPANIMSPIDFKDEVDFTCCSLPFGCVSVVVSLPRTAYRLGETVEAQVTINNRTRKGLKEVTLQLGMKTQFEARSRYEHVNEKKLSEQLIEMIPLGAVRARCRMEFEKCHIRIPDGAPPTQNYNMGGGEAAIIAIHYILKMTAIPGIECEIPLIVTSRGYSDSNKQAAFVLHTRRGKNQNDANQKRHTRNIIEHKSLL</sequence>
<dbReference type="InterPro" id="IPR014756">
    <property type="entry name" value="Ig_E-set"/>
</dbReference>
<feature type="domain" description="Arrestin C-terminal-like" evidence="2">
    <location>
        <begin position="197"/>
        <end position="334"/>
    </location>
</feature>
<dbReference type="GO" id="GO:0015031">
    <property type="term" value="P:protein transport"/>
    <property type="evidence" value="ECO:0007669"/>
    <property type="project" value="TreeGrafter"/>
</dbReference>
<dbReference type="InterPro" id="IPR050357">
    <property type="entry name" value="Arrestin_domain-protein"/>
</dbReference>
<evidence type="ECO:0000256" key="1">
    <source>
        <dbReference type="ARBA" id="ARBA00005298"/>
    </source>
</evidence>
<dbReference type="Proteomes" id="UP000218231">
    <property type="component" value="Unassembled WGS sequence"/>
</dbReference>
<comment type="caution">
    <text evidence="3">The sequence shown here is derived from an EMBL/GenBank/DDBJ whole genome shotgun (WGS) entry which is preliminary data.</text>
</comment>
<reference evidence="3 4" key="1">
    <citation type="journal article" date="2017" name="Curr. Biol.">
        <title>Genome architecture and evolution of a unichromosomal asexual nematode.</title>
        <authorList>
            <person name="Fradin H."/>
            <person name="Zegar C."/>
            <person name="Gutwein M."/>
            <person name="Lucas J."/>
            <person name="Kovtun M."/>
            <person name="Corcoran D."/>
            <person name="Baugh L.R."/>
            <person name="Kiontke K."/>
            <person name="Gunsalus K."/>
            <person name="Fitch D.H."/>
            <person name="Piano F."/>
        </authorList>
    </citation>
    <scope>NUCLEOTIDE SEQUENCE [LARGE SCALE GENOMIC DNA]</scope>
    <source>
        <strain evidence="3">PF1309</strain>
    </source>
</reference>
<organism evidence="3 4">
    <name type="scientific">Diploscapter pachys</name>
    <dbReference type="NCBI Taxonomy" id="2018661"/>
    <lineage>
        <taxon>Eukaryota</taxon>
        <taxon>Metazoa</taxon>
        <taxon>Ecdysozoa</taxon>
        <taxon>Nematoda</taxon>
        <taxon>Chromadorea</taxon>
        <taxon>Rhabditida</taxon>
        <taxon>Rhabditina</taxon>
        <taxon>Rhabditomorpha</taxon>
        <taxon>Rhabditoidea</taxon>
        <taxon>Rhabditidae</taxon>
        <taxon>Diploscapter</taxon>
    </lineage>
</organism>
<dbReference type="InterPro" id="IPR011022">
    <property type="entry name" value="Arrestin_C-like"/>
</dbReference>
<dbReference type="SUPFAM" id="SSF81296">
    <property type="entry name" value="E set domains"/>
    <property type="match status" value="2"/>
</dbReference>
<dbReference type="Pfam" id="PF02752">
    <property type="entry name" value="Arrestin_C"/>
    <property type="match status" value="1"/>
</dbReference>
<dbReference type="Gene3D" id="2.60.40.640">
    <property type="match status" value="2"/>
</dbReference>
<dbReference type="AlphaFoldDB" id="A0A2A2KSX1"/>
<accession>A0A2A2KSX1</accession>
<dbReference type="GO" id="GO:0005737">
    <property type="term" value="C:cytoplasm"/>
    <property type="evidence" value="ECO:0007669"/>
    <property type="project" value="TreeGrafter"/>
</dbReference>
<evidence type="ECO:0000259" key="2">
    <source>
        <dbReference type="SMART" id="SM01017"/>
    </source>
</evidence>
<evidence type="ECO:0000313" key="3">
    <source>
        <dbReference type="EMBL" id="PAV77024.1"/>
    </source>
</evidence>
<keyword evidence="4" id="KW-1185">Reference proteome</keyword>
<protein>
    <recommendedName>
        <fullName evidence="2">Arrestin C-terminal-like domain-containing protein</fullName>
    </recommendedName>
</protein>
<dbReference type="PANTHER" id="PTHR11188">
    <property type="entry name" value="ARRESTIN DOMAIN CONTAINING PROTEIN"/>
    <property type="match status" value="1"/>
</dbReference>
<dbReference type="InterPro" id="IPR011021">
    <property type="entry name" value="Arrestin-like_N"/>
</dbReference>
<proteinExistence type="inferred from homology"/>
<dbReference type="STRING" id="2018661.A0A2A2KSX1"/>
<dbReference type="SMART" id="SM01017">
    <property type="entry name" value="Arrestin_C"/>
    <property type="match status" value="1"/>
</dbReference>
<dbReference type="EMBL" id="LIAE01007783">
    <property type="protein sequence ID" value="PAV77024.1"/>
    <property type="molecule type" value="Genomic_DNA"/>
</dbReference>
<dbReference type="InterPro" id="IPR014752">
    <property type="entry name" value="Arrestin-like_C"/>
</dbReference>
<dbReference type="OrthoDB" id="2333384at2759"/>
<dbReference type="PANTHER" id="PTHR11188:SF51">
    <property type="entry name" value="ARRESTIN DOMAIN-CONTAINING PROTEIN 15"/>
    <property type="match status" value="1"/>
</dbReference>
<name>A0A2A2KSX1_9BILA</name>
<gene>
    <name evidence="3" type="ORF">WR25_06591</name>
</gene>
<dbReference type="Pfam" id="PF00339">
    <property type="entry name" value="Arrestin_N"/>
    <property type="match status" value="1"/>
</dbReference>
<evidence type="ECO:0000313" key="4">
    <source>
        <dbReference type="Proteomes" id="UP000218231"/>
    </source>
</evidence>
<comment type="similarity">
    <text evidence="1">Belongs to the arrestin family.</text>
</comment>